<proteinExistence type="predicted"/>
<organism evidence="1 2">
    <name type="scientific">Rattus norvegicus</name>
    <name type="common">Rat</name>
    <dbReference type="NCBI Taxonomy" id="10116"/>
    <lineage>
        <taxon>Eukaryota</taxon>
        <taxon>Metazoa</taxon>
        <taxon>Chordata</taxon>
        <taxon>Craniata</taxon>
        <taxon>Vertebrata</taxon>
        <taxon>Euteleostomi</taxon>
        <taxon>Mammalia</taxon>
        <taxon>Eutheria</taxon>
        <taxon>Euarchontoglires</taxon>
        <taxon>Glires</taxon>
        <taxon>Rodentia</taxon>
        <taxon>Myomorpha</taxon>
        <taxon>Muroidea</taxon>
        <taxon>Muridae</taxon>
        <taxon>Murinae</taxon>
        <taxon>Rattus</taxon>
    </lineage>
</organism>
<sequence length="76" mass="8895">MLHTMLHFIYLEERGTLVIISRGLLLESLKELKVTRSHRSHGGQPIALQRNLLEQNLQLLCLWTQFLIQYGEPNLK</sequence>
<dbReference type="EMBL" id="CH474002">
    <property type="protein sequence ID" value="EDL87631.1"/>
    <property type="molecule type" value="Genomic_DNA"/>
</dbReference>
<gene>
    <name evidence="1" type="ORF">rCG_42071</name>
</gene>
<accession>A6JUZ8</accession>
<evidence type="ECO:0000313" key="1">
    <source>
        <dbReference type="EMBL" id="EDL87631.1"/>
    </source>
</evidence>
<evidence type="ECO:0000313" key="2">
    <source>
        <dbReference type="Proteomes" id="UP000234681"/>
    </source>
</evidence>
<protein>
    <submittedName>
        <fullName evidence="1">RCG42071</fullName>
    </submittedName>
</protein>
<reference evidence="1 2" key="1">
    <citation type="submission" date="2005-09" db="EMBL/GenBank/DDBJ databases">
        <authorList>
            <person name="Mural R.J."/>
            <person name="Li P.W."/>
            <person name="Adams M.D."/>
            <person name="Amanatides P.G."/>
            <person name="Baden-Tillson H."/>
            <person name="Barnstead M."/>
            <person name="Chin S.H."/>
            <person name="Dew I."/>
            <person name="Evans C.A."/>
            <person name="Ferriera S."/>
            <person name="Flanigan M."/>
            <person name="Fosler C."/>
            <person name="Glodek A."/>
            <person name="Gu Z."/>
            <person name="Holt R.A."/>
            <person name="Jennings D."/>
            <person name="Kraft C.L."/>
            <person name="Lu F."/>
            <person name="Nguyen T."/>
            <person name="Nusskern D.R."/>
            <person name="Pfannkoch C.M."/>
            <person name="Sitter C."/>
            <person name="Sutton G.G."/>
            <person name="Venter J.C."/>
            <person name="Wang Z."/>
            <person name="Woodage T."/>
            <person name="Zheng X.H."/>
            <person name="Zhong F."/>
        </authorList>
    </citation>
    <scope>NUCLEOTIDE SEQUENCE [LARGE SCALE GENOMIC DNA]</scope>
    <source>
        <strain>BN</strain>
        <strain evidence="2">Sprague-Dawley</strain>
    </source>
</reference>
<name>A6JUZ8_RAT</name>
<dbReference type="Proteomes" id="UP000234681">
    <property type="component" value="Chromosome 1"/>
</dbReference>
<dbReference type="AlphaFoldDB" id="A6JUZ8"/>